<sequence>MPASRFQAVALTLAALAAESATATTPTYEAEPVLGATTLVRPALMSGPGFEVDPHVEIRGYMAHFTLDTPVGPLQAESVEILADRIAELPALEALDKVSQSDAFLGAAGDSAQQTARGIGQVLRHPIATLKGIPAGVARYFGKRIGKFGRQAQSLSDRTAREFGSSGNPYPRADGPMTEARAIDRREAAARDPASGKAWYERAGAEAGRELKRQVKYGQVRRELAERLGIDPYTSNPYLAERLDQLAWAGSGGRFVASTAIGSIGGVGGLAVAYGGRLNEIVWKLDPEQIRERNARLLKRHCHDELLMREFLRRGVFTPTLQTALVDALDALQPRSGGDALLELAMSVHSELEARYLVNSLALVVDRLGPRAHGGTLVIVGAGLAYDSNDGERLLPLPVDYLAWTDEVAGFIDRGDFRDPRKTVAITGTATPRSLRELTERGWSIETGLRGNEENLALAGPDRSCRPVPDETTSHC</sequence>
<name>A0A1I5AGB8_9GAMM</name>
<dbReference type="EMBL" id="FOVF01000037">
    <property type="protein sequence ID" value="SFN61514.1"/>
    <property type="molecule type" value="Genomic_DNA"/>
</dbReference>
<evidence type="ECO:0008006" key="5">
    <source>
        <dbReference type="Google" id="ProtNLM"/>
    </source>
</evidence>
<feature type="signal peptide" evidence="2">
    <location>
        <begin position="1"/>
        <end position="23"/>
    </location>
</feature>
<organism evidence="3 4">
    <name type="scientific">Dokdonella immobilis</name>
    <dbReference type="NCBI Taxonomy" id="578942"/>
    <lineage>
        <taxon>Bacteria</taxon>
        <taxon>Pseudomonadati</taxon>
        <taxon>Pseudomonadota</taxon>
        <taxon>Gammaproteobacteria</taxon>
        <taxon>Lysobacterales</taxon>
        <taxon>Rhodanobacteraceae</taxon>
        <taxon>Dokdonella</taxon>
    </lineage>
</organism>
<dbReference type="AlphaFoldDB" id="A0A1I5AGB8"/>
<dbReference type="Proteomes" id="UP000198575">
    <property type="component" value="Unassembled WGS sequence"/>
</dbReference>
<gene>
    <name evidence="3" type="ORF">SAMN05216289_13729</name>
</gene>
<proteinExistence type="predicted"/>
<evidence type="ECO:0000313" key="4">
    <source>
        <dbReference type="Proteomes" id="UP000198575"/>
    </source>
</evidence>
<feature type="chain" id="PRO_5011504816" description="EcsC protein family protein" evidence="2">
    <location>
        <begin position="24"/>
        <end position="476"/>
    </location>
</feature>
<evidence type="ECO:0000256" key="1">
    <source>
        <dbReference type="SAM" id="MobiDB-lite"/>
    </source>
</evidence>
<feature type="region of interest" description="Disordered" evidence="1">
    <location>
        <begin position="156"/>
        <end position="176"/>
    </location>
</feature>
<reference evidence="3 4" key="1">
    <citation type="submission" date="2016-10" db="EMBL/GenBank/DDBJ databases">
        <authorList>
            <person name="de Groot N.N."/>
        </authorList>
    </citation>
    <scope>NUCLEOTIDE SEQUENCE [LARGE SCALE GENOMIC DNA]</scope>
    <source>
        <strain evidence="3 4">CGMCC 1.7659</strain>
    </source>
</reference>
<evidence type="ECO:0000313" key="3">
    <source>
        <dbReference type="EMBL" id="SFN61514.1"/>
    </source>
</evidence>
<dbReference type="RefSeq" id="WP_092410430.1">
    <property type="nucleotide sequence ID" value="NZ_FOVF01000037.1"/>
</dbReference>
<keyword evidence="2" id="KW-0732">Signal</keyword>
<accession>A0A1I5AGB8</accession>
<dbReference type="STRING" id="578942.SAMN05216289_13729"/>
<keyword evidence="4" id="KW-1185">Reference proteome</keyword>
<dbReference type="OrthoDB" id="179504at2"/>
<protein>
    <recommendedName>
        <fullName evidence="5">EcsC protein family protein</fullName>
    </recommendedName>
</protein>
<evidence type="ECO:0000256" key="2">
    <source>
        <dbReference type="SAM" id="SignalP"/>
    </source>
</evidence>